<dbReference type="Proteomes" id="UP001321344">
    <property type="component" value="Unassembled WGS sequence"/>
</dbReference>
<dbReference type="PANTHER" id="PTHR30563:SF0">
    <property type="entry name" value="DNA RECOMBINATION PROTEIN RMUC"/>
    <property type="match status" value="1"/>
</dbReference>
<dbReference type="PANTHER" id="PTHR30563">
    <property type="entry name" value="DNA RECOMBINATION PROTEIN RMUC"/>
    <property type="match status" value="1"/>
</dbReference>
<evidence type="ECO:0000256" key="4">
    <source>
        <dbReference type="ARBA" id="ARBA00023172"/>
    </source>
</evidence>
<gene>
    <name evidence="6" type="primary">rmuC</name>
    <name evidence="6" type="ORF">PQG43_11520</name>
</gene>
<keyword evidence="7" id="KW-1185">Reference proteome</keyword>
<comment type="caution">
    <text evidence="6">The sequence shown here is derived from an EMBL/GenBank/DDBJ whole genome shotgun (WGS) entry which is preliminary data.</text>
</comment>
<sequence>MTILYIFLGILAGAGITYLLLQGKINVVANQLALLQQEQSKWQILEAENKKKIQELEQENRSMFGQVSLLEGQNKSLKESLDSQKADEEKMRKMLVDISNESVLRQGKVLSEQQQVKLNDVLNPLKEKLKEFEEKVNLGQKSSIEQNSALMEQIKNLTSLNQTVTQKTEDLTNALKGSNKTQGNWGEMILERVLESSGLKKGSEYETQFVTRNQMNESIKPDAVIFLPDNKNLIIDSKVSLVAYERYTSAEEGTIDKDIALKAHIESLKNHIKELSAKDYHTALNLNSPDFVLLFIPIESGFVATISQDTTLFNFAWERKIVLVSPSTLLATLRTIASVWKTEYQTRNAIEIARQAGDLYDKFVSFTQDMEDVSKHIKKAEDAHSNAVNKLSTGKGNLVTRAEKLHKLGIKSTKKLNQGLIQEEDSDEEEENEL</sequence>
<evidence type="ECO:0000313" key="7">
    <source>
        <dbReference type="Proteomes" id="UP001321344"/>
    </source>
</evidence>
<dbReference type="RefSeq" id="WP_276344731.1">
    <property type="nucleotide sequence ID" value="NZ_JARJOW010000007.1"/>
</dbReference>
<evidence type="ECO:0000313" key="6">
    <source>
        <dbReference type="EMBL" id="MDF5691496.1"/>
    </source>
</evidence>
<keyword evidence="3 5" id="KW-0175">Coiled coil</keyword>
<protein>
    <submittedName>
        <fullName evidence="6">DNA recombination protein RmuC</fullName>
    </submittedName>
</protein>
<name>A0ABT6BMW4_9BACT</name>
<evidence type="ECO:0000256" key="2">
    <source>
        <dbReference type="ARBA" id="ARBA00009840"/>
    </source>
</evidence>
<reference evidence="6 7" key="1">
    <citation type="submission" date="2023-03" db="EMBL/GenBank/DDBJ databases">
        <title>Genome sequencing of Aquirufa.</title>
        <authorList>
            <person name="Pitt A."/>
            <person name="Hahn M.W."/>
        </authorList>
    </citation>
    <scope>NUCLEOTIDE SEQUENCE [LARGE SCALE GENOMIC DNA]</scope>
    <source>
        <strain evidence="6 7">WAEICH-18A</strain>
    </source>
</reference>
<dbReference type="Pfam" id="PF02646">
    <property type="entry name" value="RmuC"/>
    <property type="match status" value="1"/>
</dbReference>
<evidence type="ECO:0000256" key="3">
    <source>
        <dbReference type="ARBA" id="ARBA00023054"/>
    </source>
</evidence>
<comment type="function">
    <text evidence="1">Involved in DNA recombination.</text>
</comment>
<evidence type="ECO:0000256" key="5">
    <source>
        <dbReference type="SAM" id="Coils"/>
    </source>
</evidence>
<feature type="coiled-coil region" evidence="5">
    <location>
        <begin position="53"/>
        <end position="87"/>
    </location>
</feature>
<dbReference type="InterPro" id="IPR003798">
    <property type="entry name" value="DNA_recombination_RmuC"/>
</dbReference>
<keyword evidence="4" id="KW-0233">DNA recombination</keyword>
<proteinExistence type="inferred from homology"/>
<comment type="similarity">
    <text evidence="2">Belongs to the RmuC family.</text>
</comment>
<evidence type="ECO:0000256" key="1">
    <source>
        <dbReference type="ARBA" id="ARBA00003416"/>
    </source>
</evidence>
<organism evidence="6 7">
    <name type="scientific">Aquirufa aurantiipilula</name>
    <dbReference type="NCBI Taxonomy" id="2696561"/>
    <lineage>
        <taxon>Bacteria</taxon>
        <taxon>Pseudomonadati</taxon>
        <taxon>Bacteroidota</taxon>
        <taxon>Cytophagia</taxon>
        <taxon>Cytophagales</taxon>
        <taxon>Flectobacillaceae</taxon>
        <taxon>Aquirufa</taxon>
    </lineage>
</organism>
<dbReference type="EMBL" id="JARJOW010000007">
    <property type="protein sequence ID" value="MDF5691496.1"/>
    <property type="molecule type" value="Genomic_DNA"/>
</dbReference>
<accession>A0ABT6BMW4</accession>